<organism evidence="1 2">
    <name type="scientific">Dallia pectoralis</name>
    <name type="common">Alaska blackfish</name>
    <dbReference type="NCBI Taxonomy" id="75939"/>
    <lineage>
        <taxon>Eukaryota</taxon>
        <taxon>Metazoa</taxon>
        <taxon>Chordata</taxon>
        <taxon>Craniata</taxon>
        <taxon>Vertebrata</taxon>
        <taxon>Euteleostomi</taxon>
        <taxon>Actinopterygii</taxon>
        <taxon>Neopterygii</taxon>
        <taxon>Teleostei</taxon>
        <taxon>Protacanthopterygii</taxon>
        <taxon>Esociformes</taxon>
        <taxon>Umbridae</taxon>
        <taxon>Dallia</taxon>
    </lineage>
</organism>
<dbReference type="Proteomes" id="UP001157502">
    <property type="component" value="Chromosome 36"/>
</dbReference>
<reference evidence="1" key="1">
    <citation type="submission" date="2021-05" db="EMBL/GenBank/DDBJ databases">
        <authorList>
            <person name="Pan Q."/>
            <person name="Jouanno E."/>
            <person name="Zahm M."/>
            <person name="Klopp C."/>
            <person name="Cabau C."/>
            <person name="Louis A."/>
            <person name="Berthelot C."/>
            <person name="Parey E."/>
            <person name="Roest Crollius H."/>
            <person name="Montfort J."/>
            <person name="Robinson-Rechavi M."/>
            <person name="Bouchez O."/>
            <person name="Lampietro C."/>
            <person name="Lopez Roques C."/>
            <person name="Donnadieu C."/>
            <person name="Postlethwait J."/>
            <person name="Bobe J."/>
            <person name="Dillon D."/>
            <person name="Chandos A."/>
            <person name="von Hippel F."/>
            <person name="Guiguen Y."/>
        </authorList>
    </citation>
    <scope>NUCLEOTIDE SEQUENCE</scope>
    <source>
        <strain evidence="1">YG-Jan2019</strain>
    </source>
</reference>
<comment type="caution">
    <text evidence="1">The sequence shown here is derived from an EMBL/GenBank/DDBJ whole genome shotgun (WGS) entry which is preliminary data.</text>
</comment>
<dbReference type="EMBL" id="CM055763">
    <property type="protein sequence ID" value="KAJ7985429.1"/>
    <property type="molecule type" value="Genomic_DNA"/>
</dbReference>
<accession>A0ACC2F244</accession>
<proteinExistence type="predicted"/>
<evidence type="ECO:0000313" key="1">
    <source>
        <dbReference type="EMBL" id="KAJ7985429.1"/>
    </source>
</evidence>
<evidence type="ECO:0000313" key="2">
    <source>
        <dbReference type="Proteomes" id="UP001157502"/>
    </source>
</evidence>
<name>A0ACC2F244_DALPE</name>
<gene>
    <name evidence="1" type="ORF">DPEC_G00351950</name>
</gene>
<protein>
    <submittedName>
        <fullName evidence="1">Uncharacterized protein</fullName>
    </submittedName>
</protein>
<sequence length="124" mass="13557">MTPRKIPDAPRQPEEVSLQPIFPSEADMASCPMTGHTSGSPAPSHSLSHSLLGGLISNIWMGDVVFQRANQQTDRDRIDLALSVGRENDKRSGTAGSEPDASERFKPDSSARRKALCRDETEHM</sequence>
<keyword evidence="2" id="KW-1185">Reference proteome</keyword>